<reference evidence="16" key="1">
    <citation type="journal article" date="2009" name="Appl. Environ. Microbiol.">
        <title>Complete genome sequence of the chemolithoautotrophic marine magnetotactic coccus strain MC-1.</title>
        <authorList>
            <person name="Schubbe S."/>
            <person name="Williams T.J."/>
            <person name="Xie G."/>
            <person name="Kiss H.E."/>
            <person name="Brettin T.S."/>
            <person name="Martinez D."/>
            <person name="Ross C.A."/>
            <person name="Schuler D."/>
            <person name="Cox B.L."/>
            <person name="Nealson K.H."/>
            <person name="Bazylinski D.A."/>
        </authorList>
    </citation>
    <scope>NUCLEOTIDE SEQUENCE [LARGE SCALE GENOMIC DNA]</scope>
    <source>
        <strain evidence="16">ATCC BAA-1437 / JCM 17883 / MC-1</strain>
    </source>
</reference>
<dbReference type="CDD" id="cd09637">
    <property type="entry name" value="Cas4_I-A_I-B_I-C_I-D_II-B"/>
    <property type="match status" value="1"/>
</dbReference>
<evidence type="ECO:0000256" key="9">
    <source>
        <dbReference type="ARBA" id="ARBA00023004"/>
    </source>
</evidence>
<evidence type="ECO:0000313" key="16">
    <source>
        <dbReference type="Proteomes" id="UP000002586"/>
    </source>
</evidence>
<dbReference type="InterPro" id="IPR013343">
    <property type="entry name" value="CRISPR-assoc_prot_Cas4"/>
</dbReference>
<name>A0LDG5_MAGMM</name>
<evidence type="ECO:0000256" key="5">
    <source>
        <dbReference type="ARBA" id="ARBA00022722"/>
    </source>
</evidence>
<dbReference type="InterPro" id="IPR051827">
    <property type="entry name" value="Cas4_exonuclease"/>
</dbReference>
<organism evidence="15 16">
    <name type="scientific">Magnetococcus marinus (strain ATCC BAA-1437 / JCM 17883 / MC-1)</name>
    <dbReference type="NCBI Taxonomy" id="156889"/>
    <lineage>
        <taxon>Bacteria</taxon>
        <taxon>Pseudomonadati</taxon>
        <taxon>Pseudomonadota</taxon>
        <taxon>Magnetococcia</taxon>
        <taxon>Magnetococcales</taxon>
        <taxon>Magnetococcaceae</taxon>
        <taxon>Magnetococcus</taxon>
    </lineage>
</organism>
<evidence type="ECO:0000256" key="1">
    <source>
        <dbReference type="ARBA" id="ARBA00001966"/>
    </source>
</evidence>
<dbReference type="GO" id="GO:0046872">
    <property type="term" value="F:metal ion binding"/>
    <property type="evidence" value="ECO:0007669"/>
    <property type="project" value="UniProtKB-KW"/>
</dbReference>
<keyword evidence="9 13" id="KW-0408">Iron</keyword>
<keyword evidence="6 13" id="KW-0479">Metal-binding</keyword>
<evidence type="ECO:0000256" key="4">
    <source>
        <dbReference type="ARBA" id="ARBA00020049"/>
    </source>
</evidence>
<evidence type="ECO:0000313" key="15">
    <source>
        <dbReference type="EMBL" id="ABK46008.1"/>
    </source>
</evidence>
<dbReference type="KEGG" id="mgm:Mmc1_3523"/>
<keyword evidence="8 13" id="KW-0269">Exonuclease</keyword>
<dbReference type="GO" id="GO:0051536">
    <property type="term" value="F:iron-sulfur cluster binding"/>
    <property type="evidence" value="ECO:0007669"/>
    <property type="project" value="UniProtKB-KW"/>
</dbReference>
<comment type="cofactor">
    <cofactor evidence="1">
        <name>[4Fe-4S] cluster</name>
        <dbReference type="ChEBI" id="CHEBI:49883"/>
    </cofactor>
</comment>
<dbReference type="RefSeq" id="WP_011715064.1">
    <property type="nucleotide sequence ID" value="NC_008576.1"/>
</dbReference>
<proteinExistence type="inferred from homology"/>
<dbReference type="GO" id="GO:0051607">
    <property type="term" value="P:defense response to virus"/>
    <property type="evidence" value="ECO:0007669"/>
    <property type="project" value="UniProtKB-KW"/>
</dbReference>
<dbReference type="PANTHER" id="PTHR36531:SF6">
    <property type="entry name" value="DNA REPLICATION ATP-DEPENDENT HELICASE_NUCLEASE DNA2"/>
    <property type="match status" value="1"/>
</dbReference>
<sequence>MPLISAKHGAASYDEAALIPLSALQHYLFCPRQCALIHTEMVWEENLFTAEGNLLHARVDRPESENRDGLRRVYALPIRSLTLGMVGRADLVCFMADPQYPKGRPFPVEYKRGKPKKEPWDRVQLCAQALCLEESFLCAVPEGALYYGATRKRYPVIFDTPLRELTLQTIRDVHHILENQRLPAANPGKKCQNCSLNFQCQPNAKTSLGNYFYHEPSP</sequence>
<dbReference type="EMBL" id="CP000471">
    <property type="protein sequence ID" value="ABK46008.1"/>
    <property type="molecule type" value="Genomic_DNA"/>
</dbReference>
<evidence type="ECO:0000256" key="13">
    <source>
        <dbReference type="RuleBase" id="RU365022"/>
    </source>
</evidence>
<reference evidence="15 16" key="2">
    <citation type="journal article" date="2012" name="Int. J. Syst. Evol. Microbiol.">
        <title>Magnetococcus marinus gen. nov., sp. nov., a marine, magnetotactic bacterium that represents a novel lineage (Magnetococcaceae fam. nov.; Magnetococcales ord. nov.) at the base of the Alphaproteobacteria.</title>
        <authorList>
            <person name="Bazylinski D.A."/>
            <person name="Williams T.J."/>
            <person name="Lefevre C.T."/>
            <person name="Berg R.J."/>
            <person name="Zhang C.L."/>
            <person name="Bowser S.S."/>
            <person name="Dean A.J."/>
            <person name="Beveridge T.J."/>
        </authorList>
    </citation>
    <scope>NUCLEOTIDE SEQUENCE [LARGE SCALE GENOMIC DNA]</scope>
    <source>
        <strain evidence="16">ATCC BAA-1437 / JCM 17883 / MC-1</strain>
    </source>
</reference>
<dbReference type="AlphaFoldDB" id="A0LDG5"/>
<dbReference type="EC" id="3.1.12.1" evidence="3 13"/>
<evidence type="ECO:0000256" key="2">
    <source>
        <dbReference type="ARBA" id="ARBA00009189"/>
    </source>
</evidence>
<protein>
    <recommendedName>
        <fullName evidence="4 13">CRISPR-associated exonuclease Cas4</fullName>
        <ecNumber evidence="3 13">3.1.12.1</ecNumber>
    </recommendedName>
</protein>
<keyword evidence="10 13" id="KW-0411">Iron-sulfur</keyword>
<dbReference type="HOGENOM" id="CLU_102055_1_1_5"/>
<evidence type="ECO:0000256" key="12">
    <source>
        <dbReference type="ARBA" id="ARBA00023211"/>
    </source>
</evidence>
<dbReference type="InterPro" id="IPR011604">
    <property type="entry name" value="PDDEXK-like_dom_sf"/>
</dbReference>
<keyword evidence="11 13" id="KW-0051">Antiviral defense</keyword>
<gene>
    <name evidence="15" type="ordered locus">Mmc1_3523</name>
</gene>
<dbReference type="InterPro" id="IPR022765">
    <property type="entry name" value="Dna2/Cas4_DUF83"/>
</dbReference>
<dbReference type="GO" id="GO:0004527">
    <property type="term" value="F:exonuclease activity"/>
    <property type="evidence" value="ECO:0007669"/>
    <property type="project" value="UniProtKB-KW"/>
</dbReference>
<evidence type="ECO:0000256" key="3">
    <source>
        <dbReference type="ARBA" id="ARBA00012768"/>
    </source>
</evidence>
<evidence type="ECO:0000256" key="10">
    <source>
        <dbReference type="ARBA" id="ARBA00023014"/>
    </source>
</evidence>
<dbReference type="eggNOG" id="COG1468">
    <property type="taxonomic scope" value="Bacteria"/>
</dbReference>
<dbReference type="STRING" id="156889.Mmc1_3523"/>
<accession>A0LDG5</accession>
<comment type="function">
    <text evidence="13">CRISPR (clustered regularly interspaced short palindromic repeat) is an adaptive immune system that provides protection against mobile genetic elements (viruses, transposable elements and conjugative plasmids). CRISPR clusters contain sequences complementary to antecedent mobile elements and target invading nucleic acids. CRISPR clusters are transcribed and processed into CRISPR RNA (crRNA).</text>
</comment>
<comment type="cofactor">
    <cofactor evidence="13">
        <name>iron-sulfur cluster</name>
        <dbReference type="ChEBI" id="CHEBI:30408"/>
    </cofactor>
</comment>
<evidence type="ECO:0000256" key="6">
    <source>
        <dbReference type="ARBA" id="ARBA00022723"/>
    </source>
</evidence>
<comment type="cofactor">
    <cofactor evidence="13">
        <name>Mg(2+)</name>
        <dbReference type="ChEBI" id="CHEBI:18420"/>
    </cofactor>
    <cofactor evidence="13">
        <name>Mn(2+)</name>
        <dbReference type="ChEBI" id="CHEBI:29035"/>
    </cofactor>
    <text evidence="13">Mg(2+) or Mn(2+) required for ssDNA cleavage activity.</text>
</comment>
<evidence type="ECO:0000256" key="8">
    <source>
        <dbReference type="ARBA" id="ARBA00022839"/>
    </source>
</evidence>
<keyword evidence="16" id="KW-1185">Reference proteome</keyword>
<keyword evidence="7 13" id="KW-0378">Hydrolase</keyword>
<evidence type="ECO:0000259" key="14">
    <source>
        <dbReference type="Pfam" id="PF01930"/>
    </source>
</evidence>
<dbReference type="Proteomes" id="UP000002586">
    <property type="component" value="Chromosome"/>
</dbReference>
<dbReference type="Pfam" id="PF01930">
    <property type="entry name" value="Cas_Cas4"/>
    <property type="match status" value="1"/>
</dbReference>
<dbReference type="PANTHER" id="PTHR36531">
    <property type="entry name" value="CRISPR-ASSOCIATED EXONUCLEASE CAS4"/>
    <property type="match status" value="1"/>
</dbReference>
<comment type="similarity">
    <text evidence="2 13">Belongs to the CRISPR-associated exonuclease Cas4 family.</text>
</comment>
<dbReference type="Gene3D" id="3.90.320.10">
    <property type="match status" value="1"/>
</dbReference>
<evidence type="ECO:0000256" key="11">
    <source>
        <dbReference type="ARBA" id="ARBA00023118"/>
    </source>
</evidence>
<evidence type="ECO:0000256" key="7">
    <source>
        <dbReference type="ARBA" id="ARBA00022801"/>
    </source>
</evidence>
<dbReference type="NCBIfam" id="TIGR00372">
    <property type="entry name" value="cas4"/>
    <property type="match status" value="1"/>
</dbReference>
<feature type="domain" description="DUF83" evidence="14">
    <location>
        <begin position="22"/>
        <end position="201"/>
    </location>
</feature>
<dbReference type="OrthoDB" id="9781776at2"/>
<keyword evidence="12 13" id="KW-0464">Manganese</keyword>
<keyword evidence="5 13" id="KW-0540">Nuclease</keyword>